<organism evidence="2 3">
    <name type="scientific">Desmophyllum pertusum</name>
    <dbReference type="NCBI Taxonomy" id="174260"/>
    <lineage>
        <taxon>Eukaryota</taxon>
        <taxon>Metazoa</taxon>
        <taxon>Cnidaria</taxon>
        <taxon>Anthozoa</taxon>
        <taxon>Hexacorallia</taxon>
        <taxon>Scleractinia</taxon>
        <taxon>Caryophylliina</taxon>
        <taxon>Caryophylliidae</taxon>
        <taxon>Desmophyllum</taxon>
    </lineage>
</organism>
<dbReference type="Proteomes" id="UP001163046">
    <property type="component" value="Unassembled WGS sequence"/>
</dbReference>
<feature type="region of interest" description="Disordered" evidence="1">
    <location>
        <begin position="67"/>
        <end position="93"/>
    </location>
</feature>
<feature type="compositionally biased region" description="Basic and acidic residues" evidence="1">
    <location>
        <begin position="41"/>
        <end position="50"/>
    </location>
</feature>
<reference evidence="2" key="1">
    <citation type="submission" date="2023-01" db="EMBL/GenBank/DDBJ databases">
        <title>Genome assembly of the deep-sea coral Lophelia pertusa.</title>
        <authorList>
            <person name="Herrera S."/>
            <person name="Cordes E."/>
        </authorList>
    </citation>
    <scope>NUCLEOTIDE SEQUENCE</scope>
    <source>
        <strain evidence="2">USNM1676648</strain>
        <tissue evidence="2">Polyp</tissue>
    </source>
</reference>
<feature type="compositionally biased region" description="Acidic residues" evidence="1">
    <location>
        <begin position="119"/>
        <end position="128"/>
    </location>
</feature>
<protein>
    <submittedName>
        <fullName evidence="2">Uncharacterized protein</fullName>
    </submittedName>
</protein>
<evidence type="ECO:0000256" key="1">
    <source>
        <dbReference type="SAM" id="MobiDB-lite"/>
    </source>
</evidence>
<dbReference type="EMBL" id="MU826356">
    <property type="protein sequence ID" value="KAJ7379669.1"/>
    <property type="molecule type" value="Genomic_DNA"/>
</dbReference>
<proteinExistence type="predicted"/>
<dbReference type="AlphaFoldDB" id="A0A9W9ZET3"/>
<evidence type="ECO:0000313" key="2">
    <source>
        <dbReference type="EMBL" id="KAJ7379669.1"/>
    </source>
</evidence>
<feature type="compositionally biased region" description="Basic and acidic residues" evidence="1">
    <location>
        <begin position="14"/>
        <end position="24"/>
    </location>
</feature>
<name>A0A9W9ZET3_9CNID</name>
<gene>
    <name evidence="2" type="ORF">OS493_014073</name>
</gene>
<feature type="compositionally biased region" description="Polar residues" evidence="1">
    <location>
        <begin position="71"/>
        <end position="90"/>
    </location>
</feature>
<keyword evidence="3" id="KW-1185">Reference proteome</keyword>
<comment type="caution">
    <text evidence="2">The sequence shown here is derived from an EMBL/GenBank/DDBJ whole genome shotgun (WGS) entry which is preliminary data.</text>
</comment>
<sequence>MAVVVDHQSSNMRSIKERSDEKLMSTDISRASDAFSGNHQLCRDHSDGETKVTQISQTKRKYGFVKEEAESASNSKRTFLDQSSLELPSHSQDELRKIYGERAQRTRVKLTFDSKDSDSSEEEEGISEEELKKTEGWKQLIKNLKAITADCQ</sequence>
<feature type="region of interest" description="Disordered" evidence="1">
    <location>
        <begin position="110"/>
        <end position="130"/>
    </location>
</feature>
<evidence type="ECO:0000313" key="3">
    <source>
        <dbReference type="Proteomes" id="UP001163046"/>
    </source>
</evidence>
<accession>A0A9W9ZET3</accession>
<feature type="region of interest" description="Disordered" evidence="1">
    <location>
        <begin position="1"/>
        <end position="55"/>
    </location>
</feature>